<dbReference type="PANTHER" id="PTHR13153">
    <property type="entry name" value="CGTHBA PROTEIN -14 GENE PROTEIN"/>
    <property type="match status" value="1"/>
</dbReference>
<evidence type="ECO:0000313" key="3">
    <source>
        <dbReference type="Proteomes" id="UP001152795"/>
    </source>
</evidence>
<evidence type="ECO:0000256" key="1">
    <source>
        <dbReference type="RuleBase" id="RU368069"/>
    </source>
</evidence>
<dbReference type="EMBL" id="CACRXK020006678">
    <property type="protein sequence ID" value="CAB4010104.1"/>
    <property type="molecule type" value="Genomic_DNA"/>
</dbReference>
<dbReference type="AlphaFoldDB" id="A0A7D9EI60"/>
<dbReference type="GO" id="GO:0034198">
    <property type="term" value="P:cellular response to amino acid starvation"/>
    <property type="evidence" value="ECO:0007669"/>
    <property type="project" value="UniProtKB-UniRule"/>
</dbReference>
<feature type="non-terminal residue" evidence="2">
    <location>
        <position position="1"/>
    </location>
</feature>
<protein>
    <recommendedName>
        <fullName evidence="1">GATOR complex protein NPRL3</fullName>
    </recommendedName>
    <alternativeName>
        <fullName evidence="1">Nitrogen permease regulator 3-like protein</fullName>
    </alternativeName>
</protein>
<name>A0A7D9EI60_PARCT</name>
<sequence length="224" mass="25158">MSSLEPVSVILVTAGSRGEKLLFRYPFCQDSHVDGMQDEDFNCSEDENKSENRIRSFSFARKACLNYSDKTLANILTPREKLCGKKFELRIDDVLFVGHPTLVTQETQSQRNDAQAKVEGINIKLFNIVFALQAEIDSSVCECYHDLSQKISTALKHEELRCGYFSTERQTMLAIHDEVSELPEASEASPFHLILPKSTLAKALCDAFDSVSQSGAVNLKINNW</sequence>
<dbReference type="Proteomes" id="UP001152795">
    <property type="component" value="Unassembled WGS sequence"/>
</dbReference>
<comment type="subcellular location">
    <subcellularLocation>
        <location evidence="1">Lysosome</location>
    </subcellularLocation>
</comment>
<dbReference type="GO" id="GO:0005764">
    <property type="term" value="C:lysosome"/>
    <property type="evidence" value="ECO:0007669"/>
    <property type="project" value="UniProtKB-SubCell"/>
</dbReference>
<reference evidence="2" key="1">
    <citation type="submission" date="2020-04" db="EMBL/GenBank/DDBJ databases">
        <authorList>
            <person name="Alioto T."/>
            <person name="Alioto T."/>
            <person name="Gomez Garrido J."/>
        </authorList>
    </citation>
    <scope>NUCLEOTIDE SEQUENCE</scope>
    <source>
        <strain evidence="2">A484AB</strain>
    </source>
</reference>
<comment type="caution">
    <text evidence="2">The sequence shown here is derived from an EMBL/GenBank/DDBJ whole genome shotgun (WGS) entry which is preliminary data.</text>
</comment>
<dbReference type="GO" id="GO:1904262">
    <property type="term" value="P:negative regulation of TORC1 signaling"/>
    <property type="evidence" value="ECO:0007669"/>
    <property type="project" value="TreeGrafter"/>
</dbReference>
<dbReference type="Pfam" id="PF03666">
    <property type="entry name" value="NPR3"/>
    <property type="match status" value="1"/>
</dbReference>
<keyword evidence="3" id="KW-1185">Reference proteome</keyword>
<keyword evidence="1" id="KW-0732">Signal</keyword>
<evidence type="ECO:0000313" key="2">
    <source>
        <dbReference type="EMBL" id="CAB4010104.1"/>
    </source>
</evidence>
<organism evidence="2 3">
    <name type="scientific">Paramuricea clavata</name>
    <name type="common">Red gorgonian</name>
    <name type="synonym">Violescent sea-whip</name>
    <dbReference type="NCBI Taxonomy" id="317549"/>
    <lineage>
        <taxon>Eukaryota</taxon>
        <taxon>Metazoa</taxon>
        <taxon>Cnidaria</taxon>
        <taxon>Anthozoa</taxon>
        <taxon>Octocorallia</taxon>
        <taxon>Malacalcyonacea</taxon>
        <taxon>Plexauridae</taxon>
        <taxon>Paramuricea</taxon>
    </lineage>
</organism>
<proteinExistence type="inferred from homology"/>
<dbReference type="OrthoDB" id="18648at2759"/>
<keyword evidence="1" id="KW-0458">Lysosome</keyword>
<gene>
    <name evidence="2" type="ORF">PACLA_8A064840</name>
</gene>
<accession>A0A7D9EI60</accession>
<dbReference type="GO" id="GO:0038202">
    <property type="term" value="P:TORC1 signaling"/>
    <property type="evidence" value="ECO:0007669"/>
    <property type="project" value="TreeGrafter"/>
</dbReference>
<comment type="similarity">
    <text evidence="1">Belongs to the NPR3 family.</text>
</comment>
<comment type="function">
    <text evidence="1">As a component of the GATOR1 complex functions as an inhibitor of the amino acid-sensing branch of the TORC1 pathway.</text>
</comment>
<dbReference type="InterPro" id="IPR005365">
    <property type="entry name" value="Npr3"/>
</dbReference>
<dbReference type="PANTHER" id="PTHR13153:SF5">
    <property type="entry name" value="GATOR COMPLEX PROTEIN NPRL3"/>
    <property type="match status" value="1"/>
</dbReference>
<dbReference type="GO" id="GO:1990130">
    <property type="term" value="C:GATOR1 complex"/>
    <property type="evidence" value="ECO:0007669"/>
    <property type="project" value="UniProtKB-UniRule"/>
</dbReference>
<dbReference type="GO" id="GO:0010508">
    <property type="term" value="P:positive regulation of autophagy"/>
    <property type="evidence" value="ECO:0007669"/>
    <property type="project" value="TreeGrafter"/>
</dbReference>